<evidence type="ECO:0000313" key="2">
    <source>
        <dbReference type="EMBL" id="CAE6079886.1"/>
    </source>
</evidence>
<name>A0A8S2ADW0_ARAAE</name>
<sequence>MSAFPGDYAAAETGIFWDIEDCKIDVDLNASQVLQNIKLTISRAGHHGTVSIRAYGDMTGHEFPSEGIKLNHFPAGERYARHSKMLEDIIAWSAEHPQPSNLMLIMKDTSPDFIENIKSALENKGYRGEVSISAYVQNETLPDDLLDIFREAGVKISFVPKDSTHKRVARMFLDILLWAVDNPHPANLMIISNNFSEHKLFLKTLHYLKQRHYNVLLAEPGKVVSEEGRAKMVMSNILLTAVDFSRTKPDQVVNLFVVSNKVLTDEFITLKSKGLIGGLYIWFYYGGDLDFTDEIADKYEELDTFFFRLEGDIYEKATRIMRDALLWSVDNPVRDDIPEQANLFIISNKFSGEETKELLSYLQALKSRNYNILLALKEPESCEALLPSVSLEWLWHRILGAGDDLEDDVDNTTLCNLCNKEEDLKAANLKILEMEKAQAEQDKGFIGRLKIWFYYGGDLDFTDEIADKYEELHTFFFRLEGDIYEKATRIMRDALLWSKDNPVRDDIPEPANLFIISNKFSGEETKELLSYLQALESRKYNILLALNEPESCEALLPCVSLEWLWHRILGAGDDLEDDVDNTTLCNLCNKEEDLKAANLKILEMEKAQAEQAKVLAQQAKELEYYKNIVFNQFPNLVLPTNPPARDDN</sequence>
<dbReference type="Pfam" id="PF01936">
    <property type="entry name" value="NYN"/>
    <property type="match status" value="1"/>
</dbReference>
<dbReference type="GO" id="GO:0004540">
    <property type="term" value="F:RNA nuclease activity"/>
    <property type="evidence" value="ECO:0007669"/>
    <property type="project" value="InterPro"/>
</dbReference>
<gene>
    <name evidence="2" type="ORF">AARE701A_LOCUS14015</name>
</gene>
<dbReference type="CDD" id="cd10910">
    <property type="entry name" value="PIN_limkain_b1_N_like"/>
    <property type="match status" value="2"/>
</dbReference>
<dbReference type="PANTHER" id="PTHR14379:SF7">
    <property type="entry name" value="ENDONUCLEASE OR GLYCOSYL HYDROLASE-RELATED"/>
    <property type="match status" value="1"/>
</dbReference>
<organism evidence="2 3">
    <name type="scientific">Arabidopsis arenosa</name>
    <name type="common">Sand rock-cress</name>
    <name type="synonym">Cardaminopsis arenosa</name>
    <dbReference type="NCBI Taxonomy" id="38785"/>
    <lineage>
        <taxon>Eukaryota</taxon>
        <taxon>Viridiplantae</taxon>
        <taxon>Streptophyta</taxon>
        <taxon>Embryophyta</taxon>
        <taxon>Tracheophyta</taxon>
        <taxon>Spermatophyta</taxon>
        <taxon>Magnoliopsida</taxon>
        <taxon>eudicotyledons</taxon>
        <taxon>Gunneridae</taxon>
        <taxon>Pentapetalae</taxon>
        <taxon>rosids</taxon>
        <taxon>malvids</taxon>
        <taxon>Brassicales</taxon>
        <taxon>Brassicaceae</taxon>
        <taxon>Camelineae</taxon>
        <taxon>Arabidopsis</taxon>
    </lineage>
</organism>
<dbReference type="PANTHER" id="PTHR14379">
    <property type="entry name" value="LIMKAIN B LKAP"/>
    <property type="match status" value="1"/>
</dbReference>
<proteinExistence type="predicted"/>
<evidence type="ECO:0000313" key="3">
    <source>
        <dbReference type="Proteomes" id="UP000682877"/>
    </source>
</evidence>
<evidence type="ECO:0000259" key="1">
    <source>
        <dbReference type="Pfam" id="PF01936"/>
    </source>
</evidence>
<accession>A0A8S2ADW0</accession>
<dbReference type="GO" id="GO:0005777">
    <property type="term" value="C:peroxisome"/>
    <property type="evidence" value="ECO:0007669"/>
    <property type="project" value="InterPro"/>
</dbReference>
<reference evidence="2" key="1">
    <citation type="submission" date="2021-01" db="EMBL/GenBank/DDBJ databases">
        <authorList>
            <person name="Bezrukov I."/>
        </authorList>
    </citation>
    <scope>NUCLEOTIDE SEQUENCE</scope>
</reference>
<dbReference type="GO" id="GO:0010468">
    <property type="term" value="P:regulation of gene expression"/>
    <property type="evidence" value="ECO:0007669"/>
    <property type="project" value="InterPro"/>
</dbReference>
<feature type="domain" description="NYN" evidence="1">
    <location>
        <begin position="13"/>
        <end position="127"/>
    </location>
</feature>
<protein>
    <recommendedName>
        <fullName evidence="1">NYN domain-containing protein</fullName>
    </recommendedName>
</protein>
<dbReference type="Proteomes" id="UP000682877">
    <property type="component" value="Chromosome 5"/>
</dbReference>
<dbReference type="AlphaFoldDB" id="A0A8S2ADW0"/>
<dbReference type="EMBL" id="LR999455">
    <property type="protein sequence ID" value="CAE6079886.1"/>
    <property type="molecule type" value="Genomic_DNA"/>
</dbReference>
<keyword evidence="3" id="KW-1185">Reference proteome</keyword>
<dbReference type="InterPro" id="IPR024768">
    <property type="entry name" value="Marf1"/>
</dbReference>
<dbReference type="InterPro" id="IPR021139">
    <property type="entry name" value="NYN"/>
</dbReference>